<protein>
    <submittedName>
        <fullName evidence="1">Capsular biosynthesis protein</fullName>
    </submittedName>
</protein>
<keyword evidence="2" id="KW-1185">Reference proteome</keyword>
<organism evidence="1 2">
    <name type="scientific">Meridianimarinicoccus roseus</name>
    <dbReference type="NCBI Taxonomy" id="2072018"/>
    <lineage>
        <taxon>Bacteria</taxon>
        <taxon>Pseudomonadati</taxon>
        <taxon>Pseudomonadota</taxon>
        <taxon>Alphaproteobacteria</taxon>
        <taxon>Rhodobacterales</taxon>
        <taxon>Paracoccaceae</taxon>
        <taxon>Meridianimarinicoccus</taxon>
    </lineage>
</organism>
<dbReference type="AlphaFoldDB" id="A0A2V2L7Y7"/>
<name>A0A2V2L7Y7_9RHOB</name>
<dbReference type="OrthoDB" id="9794206at2"/>
<dbReference type="GO" id="GO:0000271">
    <property type="term" value="P:polysaccharide biosynthetic process"/>
    <property type="evidence" value="ECO:0007669"/>
    <property type="project" value="InterPro"/>
</dbReference>
<accession>A0A2V2L7Y7</accession>
<reference evidence="1 2" key="1">
    <citation type="submission" date="2018-05" db="EMBL/GenBank/DDBJ databases">
        <title>Rhodobacteraceae gen. nov., sp. nov. isolated from sea water.</title>
        <authorList>
            <person name="Ren Y."/>
        </authorList>
    </citation>
    <scope>NUCLEOTIDE SEQUENCE [LARGE SCALE GENOMIC DNA]</scope>
    <source>
        <strain evidence="1 2">TG-679</strain>
    </source>
</reference>
<dbReference type="EMBL" id="QGKU01000051">
    <property type="protein sequence ID" value="PWR01432.1"/>
    <property type="molecule type" value="Genomic_DNA"/>
</dbReference>
<dbReference type="Pfam" id="PF05159">
    <property type="entry name" value="Capsule_synth"/>
    <property type="match status" value="1"/>
</dbReference>
<gene>
    <name evidence="1" type="ORF">DKT77_17150</name>
</gene>
<proteinExistence type="predicted"/>
<evidence type="ECO:0000313" key="1">
    <source>
        <dbReference type="EMBL" id="PWR01432.1"/>
    </source>
</evidence>
<dbReference type="GO" id="GO:0015774">
    <property type="term" value="P:polysaccharide transport"/>
    <property type="evidence" value="ECO:0007669"/>
    <property type="project" value="InterPro"/>
</dbReference>
<dbReference type="InterPro" id="IPR007833">
    <property type="entry name" value="Capsule_polysaccharide_synth"/>
</dbReference>
<dbReference type="Proteomes" id="UP000245680">
    <property type="component" value="Unassembled WGS sequence"/>
</dbReference>
<evidence type="ECO:0000313" key="2">
    <source>
        <dbReference type="Proteomes" id="UP000245680"/>
    </source>
</evidence>
<dbReference type="RefSeq" id="WP_109812899.1">
    <property type="nucleotide sequence ID" value="NZ_QGKU01000051.1"/>
</dbReference>
<comment type="caution">
    <text evidence="1">The sequence shown here is derived from an EMBL/GenBank/DDBJ whole genome shotgun (WGS) entry which is preliminary data.</text>
</comment>
<sequence length="383" mass="41190">MSAGPGHYIVLRYGRADPDALLDGVASLGGPVSHMSATSLRLAGYPETTDRAAACLATARRQPRSGLHRALKRRLYAVQYNAFRHRFESDARSVAVAWNGITGTRAAFMAAARDAGRPCLYLERAPLPGRITVDSVGVNQSGSLPREADFYRDWAAGAPDRASSGWRAMAPQLVARAPKRGDVTQGAAQADLAGRPFVFCPLQVPDDTQITQFAGWPGTLQGFLDALDTAAASLPDGWHLRLKEHPSSKIPLTGALTRIAARHGDRVVIDNATDTFAQVAAARAVVTLNSSVGLQAFFFDKPVIVLGLAFFRIDGLVTPADSTDHLATIFARIGEEGFDPALRDAFMTYLDRVYYPRIETGPDGAVRVVPDLVLPKLPYPPST</sequence>